<comment type="caution">
    <text evidence="1">The sequence shown here is derived from an EMBL/GenBank/DDBJ whole genome shotgun (WGS) entry which is preliminary data.</text>
</comment>
<organism evidence="1 2">
    <name type="scientific">Claviceps africana</name>
    <dbReference type="NCBI Taxonomy" id="83212"/>
    <lineage>
        <taxon>Eukaryota</taxon>
        <taxon>Fungi</taxon>
        <taxon>Dikarya</taxon>
        <taxon>Ascomycota</taxon>
        <taxon>Pezizomycotina</taxon>
        <taxon>Sordariomycetes</taxon>
        <taxon>Hypocreomycetidae</taxon>
        <taxon>Hypocreales</taxon>
        <taxon>Clavicipitaceae</taxon>
        <taxon>Claviceps</taxon>
    </lineage>
</organism>
<gene>
    <name evidence="1" type="ORF">E4U42_006149</name>
</gene>
<keyword evidence="2" id="KW-1185">Reference proteome</keyword>
<reference evidence="1" key="1">
    <citation type="journal article" date="2020" name="bioRxiv">
        <title>Whole genome comparisons of ergot fungi reveals the divergence and evolution of species within the genus Claviceps are the result of varying mechanisms driving genome evolution and host range expansion.</title>
        <authorList>
            <person name="Wyka S.A."/>
            <person name="Mondo S.J."/>
            <person name="Liu M."/>
            <person name="Dettman J."/>
            <person name="Nalam V."/>
            <person name="Broders K.D."/>
        </authorList>
    </citation>
    <scope>NUCLEOTIDE SEQUENCE</scope>
    <source>
        <strain evidence="1">CCC 489</strain>
    </source>
</reference>
<name>A0A8K0NF50_9HYPO</name>
<dbReference type="AlphaFoldDB" id="A0A8K0NF50"/>
<proteinExistence type="predicted"/>
<dbReference type="EMBL" id="SRPY01000604">
    <property type="protein sequence ID" value="KAG5920608.1"/>
    <property type="molecule type" value="Genomic_DNA"/>
</dbReference>
<sequence>MDMDTVRNMRGRGDGAQVGIHAACMMRMMRTLCLAGTAGTAGMANVESRSASPTIRSAPAPVNQLDPSLLAPCPLHKGIPNPRL</sequence>
<dbReference type="Proteomes" id="UP000811619">
    <property type="component" value="Unassembled WGS sequence"/>
</dbReference>
<evidence type="ECO:0000313" key="2">
    <source>
        <dbReference type="Proteomes" id="UP000811619"/>
    </source>
</evidence>
<protein>
    <submittedName>
        <fullName evidence="1">Uncharacterized protein</fullName>
    </submittedName>
</protein>
<accession>A0A8K0NF50</accession>
<evidence type="ECO:0000313" key="1">
    <source>
        <dbReference type="EMBL" id="KAG5920608.1"/>
    </source>
</evidence>